<accession>A0A846QHT1</accession>
<dbReference type="AlphaFoldDB" id="A0A846QHT1"/>
<sequence length="120" mass="14025">MTRQFSFVKYENEVLPEYRDRLNKAESSEDVRNTFAYMVQELFRRALDGRDVLEFDDVVLAPDTAEGYSMSEQVMAREEIASLWEDSDLGRVLGDLADSAQKRIIRLEKHEEKTDSKIRN</sequence>
<evidence type="ECO:0000313" key="2">
    <source>
        <dbReference type="Proteomes" id="UP000580856"/>
    </source>
</evidence>
<dbReference type="RefSeq" id="WP_167940838.1">
    <property type="nucleotide sequence ID" value="NZ_JAATJA010000001.1"/>
</dbReference>
<gene>
    <name evidence="1" type="ORF">GGQ74_001458</name>
</gene>
<comment type="caution">
    <text evidence="1">The sequence shown here is derived from an EMBL/GenBank/DDBJ whole genome shotgun (WGS) entry which is preliminary data.</text>
</comment>
<dbReference type="Proteomes" id="UP000580856">
    <property type="component" value="Unassembled WGS sequence"/>
</dbReference>
<evidence type="ECO:0000313" key="1">
    <source>
        <dbReference type="EMBL" id="NJB67818.1"/>
    </source>
</evidence>
<organism evidence="1 2">
    <name type="scientific">Desulfobaculum xiamenense</name>
    <dbReference type="NCBI Taxonomy" id="995050"/>
    <lineage>
        <taxon>Bacteria</taxon>
        <taxon>Pseudomonadati</taxon>
        <taxon>Thermodesulfobacteriota</taxon>
        <taxon>Desulfovibrionia</taxon>
        <taxon>Desulfovibrionales</taxon>
        <taxon>Desulfovibrionaceae</taxon>
        <taxon>Desulfobaculum</taxon>
    </lineage>
</organism>
<reference evidence="1 2" key="1">
    <citation type="submission" date="2020-03" db="EMBL/GenBank/DDBJ databases">
        <title>Genomic Encyclopedia of Type Strains, Phase IV (KMG-IV): sequencing the most valuable type-strain genomes for metagenomic binning, comparative biology and taxonomic classification.</title>
        <authorList>
            <person name="Goeker M."/>
        </authorList>
    </citation>
    <scope>NUCLEOTIDE SEQUENCE [LARGE SCALE GENOMIC DNA]</scope>
    <source>
        <strain evidence="1 2">DSM 24233</strain>
    </source>
</reference>
<proteinExistence type="predicted"/>
<keyword evidence="2" id="KW-1185">Reference proteome</keyword>
<dbReference type="EMBL" id="JAATJA010000001">
    <property type="protein sequence ID" value="NJB67818.1"/>
    <property type="molecule type" value="Genomic_DNA"/>
</dbReference>
<name>A0A846QHT1_9BACT</name>
<protein>
    <submittedName>
        <fullName evidence="1">Uncharacterized protein</fullName>
    </submittedName>
</protein>